<accession>A0A7L4ZVK5</accession>
<dbReference type="Proteomes" id="UP000326380">
    <property type="component" value="Unassembled WGS sequence"/>
</dbReference>
<dbReference type="RefSeq" id="WP_151079353.1">
    <property type="nucleotide sequence ID" value="NZ_CP047647.1"/>
</dbReference>
<gene>
    <name evidence="3" type="ORF">F0P96_13140</name>
</gene>
<evidence type="ECO:0000313" key="4">
    <source>
        <dbReference type="Proteomes" id="UP000326380"/>
    </source>
</evidence>
<dbReference type="EMBL" id="VTWU01000004">
    <property type="protein sequence ID" value="KAA9332412.1"/>
    <property type="molecule type" value="Genomic_DNA"/>
</dbReference>
<dbReference type="AlphaFoldDB" id="A0A7L4ZVK5"/>
<reference evidence="3 4" key="1">
    <citation type="submission" date="2019-09" db="EMBL/GenBank/DDBJ databases">
        <title>Genome sequence of Hymenobacter sp. M3.</title>
        <authorList>
            <person name="Srinivasan S."/>
        </authorList>
    </citation>
    <scope>NUCLEOTIDE SEQUENCE [LARGE SCALE GENOMIC DNA]</scope>
    <source>
        <strain evidence="3 4">M3</strain>
    </source>
</reference>
<evidence type="ECO:0000313" key="3">
    <source>
        <dbReference type="EMBL" id="KAA9332412.1"/>
    </source>
</evidence>
<feature type="chain" id="PRO_5043960944" evidence="2">
    <location>
        <begin position="26"/>
        <end position="239"/>
    </location>
</feature>
<name>A0A7L4ZVK5_9BACT</name>
<feature type="region of interest" description="Disordered" evidence="1">
    <location>
        <begin position="26"/>
        <end position="55"/>
    </location>
</feature>
<feature type="signal peptide" evidence="2">
    <location>
        <begin position="1"/>
        <end position="25"/>
    </location>
</feature>
<sequence length="239" mass="27242">MKRFPLLASSAAAALLLLLTTAASAQTKTTTPAKSTTPAKTSTPGKTTGPTTKTGSVISAVEEDLLEFGSWVNEQVDRADASVRRELPRLKEDYERQSSRIDRAADSLSSQSKREYEGLKDRYKTWEYDQQRRSTQASRPETLQDTQTRFLGEKANIATARASELHDLYGRFIDYTRDNRKQWTTTDWAQASALLTRLNQRYEQVRDQIEVDERVHIRSWQAEFRTFEKARATKDVLGD</sequence>
<feature type="compositionally biased region" description="Basic and acidic residues" evidence="1">
    <location>
        <begin position="94"/>
        <end position="105"/>
    </location>
</feature>
<evidence type="ECO:0000256" key="2">
    <source>
        <dbReference type="SAM" id="SignalP"/>
    </source>
</evidence>
<organism evidence="3 4">
    <name type="scientific">Hymenobacter busanensis</name>
    <dbReference type="NCBI Taxonomy" id="2607656"/>
    <lineage>
        <taxon>Bacteria</taxon>
        <taxon>Pseudomonadati</taxon>
        <taxon>Bacteroidota</taxon>
        <taxon>Cytophagia</taxon>
        <taxon>Cytophagales</taxon>
        <taxon>Hymenobacteraceae</taxon>
        <taxon>Hymenobacter</taxon>
    </lineage>
</organism>
<keyword evidence="4" id="KW-1185">Reference proteome</keyword>
<evidence type="ECO:0000256" key="1">
    <source>
        <dbReference type="SAM" id="MobiDB-lite"/>
    </source>
</evidence>
<feature type="region of interest" description="Disordered" evidence="1">
    <location>
        <begin position="94"/>
        <end position="116"/>
    </location>
</feature>
<protein>
    <submittedName>
        <fullName evidence="3">Uncharacterized protein</fullName>
    </submittedName>
</protein>
<keyword evidence="2" id="KW-0732">Signal</keyword>
<proteinExistence type="predicted"/>
<comment type="caution">
    <text evidence="3">The sequence shown here is derived from an EMBL/GenBank/DDBJ whole genome shotgun (WGS) entry which is preliminary data.</text>
</comment>